<dbReference type="EMBL" id="JAWDJW010006334">
    <property type="protein sequence ID" value="KAK3065593.1"/>
    <property type="molecule type" value="Genomic_DNA"/>
</dbReference>
<evidence type="ECO:0000313" key="1">
    <source>
        <dbReference type="EMBL" id="KAK3065593.1"/>
    </source>
</evidence>
<reference evidence="1" key="1">
    <citation type="submission" date="2024-09" db="EMBL/GenBank/DDBJ databases">
        <title>Black Yeasts Isolated from many extreme environments.</title>
        <authorList>
            <person name="Coleine C."/>
            <person name="Stajich J.E."/>
            <person name="Selbmann L."/>
        </authorList>
    </citation>
    <scope>NUCLEOTIDE SEQUENCE</scope>
    <source>
        <strain evidence="1">CCFEE 5737</strain>
    </source>
</reference>
<dbReference type="Proteomes" id="UP001186974">
    <property type="component" value="Unassembled WGS sequence"/>
</dbReference>
<sequence length="721" mass="78616">MASLARSRYAKAGLNSSSSSSPSPSQSRGNIDQQSNLQDFFTQAKSLIGGFKISAVRAPFEAHASERASSPSAETPAIEFVSAEAGTLSNKHSGGLTDVSNASDTMAPSVMYYQSENTSDQIASNGQTGGIGAGTSSRLHSRPPADTGPGNSLPASAIPFTLRSSSLQQASTGPSPPPTGPCALTQSKFATGPSQTFALTQVNLNPPVDQSATGQAEPPYNHQEALSKRIEELKSRRSASPADRVKLETQRQAAECAKREAEEAATRRAEEVKRRVFEEEHVRAQSLRVQAERKAAEEQAKVETARKEAERRVAEQEVKEEAERQEAERKAAEEEARLQAARKAAVEKAAAEKAQAEEDSRQAAEAQARAEADRHQALQAEAAKRAGEEAASRQTEMAEVKQIKEVQGKIVRVKDNIDSSNKRIKELSTAKDGAEEKLESIRMQLNEIAEMQNKLRTELYDASTDLEELEKMKAGLEKKAEERRQKTLAAAALKPGKLSSEKYVLANKLISEVERANVETEGKLHFTAWPKPAERAAEASQIRRVKITGLNPTWNMTQICAFIWGGRVESIVYTPGSSHAQALFLEHESCMTYYNATPNGIDVPNHPGRVLFVELAEEAEPAHEMIQGYITGGCTRVVRAIGVDEEWGLPALQKLATGKNRKVERVIGGKNSKGVRVAEFRFSNIADALRFKLELQRDDDWETCNIIFGDDPCAKATGVRL</sequence>
<name>A0ACC3DDF3_9PEZI</name>
<evidence type="ECO:0000313" key="2">
    <source>
        <dbReference type="Proteomes" id="UP001186974"/>
    </source>
</evidence>
<accession>A0ACC3DDF3</accession>
<keyword evidence="2" id="KW-1185">Reference proteome</keyword>
<gene>
    <name evidence="1" type="ORF">LTS18_000070</name>
</gene>
<proteinExistence type="predicted"/>
<organism evidence="1 2">
    <name type="scientific">Coniosporium uncinatum</name>
    <dbReference type="NCBI Taxonomy" id="93489"/>
    <lineage>
        <taxon>Eukaryota</taxon>
        <taxon>Fungi</taxon>
        <taxon>Dikarya</taxon>
        <taxon>Ascomycota</taxon>
        <taxon>Pezizomycotina</taxon>
        <taxon>Dothideomycetes</taxon>
        <taxon>Dothideomycetes incertae sedis</taxon>
        <taxon>Coniosporium</taxon>
    </lineage>
</organism>
<comment type="caution">
    <text evidence="1">The sequence shown here is derived from an EMBL/GenBank/DDBJ whole genome shotgun (WGS) entry which is preliminary data.</text>
</comment>
<protein>
    <submittedName>
        <fullName evidence="1">Uncharacterized protein</fullName>
    </submittedName>
</protein>